<organism evidence="1 2">
    <name type="scientific">Caproicibacter fermentans</name>
    <dbReference type="NCBI Taxonomy" id="2576756"/>
    <lineage>
        <taxon>Bacteria</taxon>
        <taxon>Bacillati</taxon>
        <taxon>Bacillota</taxon>
        <taxon>Clostridia</taxon>
        <taxon>Eubacteriales</taxon>
        <taxon>Acutalibacteraceae</taxon>
        <taxon>Caproicibacter</taxon>
    </lineage>
</organism>
<dbReference type="RefSeq" id="WP_187036013.1">
    <property type="nucleotide sequence ID" value="NZ_CP060286.1"/>
</dbReference>
<name>A0A7G8TAU8_9FIRM</name>
<dbReference type="Pfam" id="PF12675">
    <property type="entry name" value="DUF3795"/>
    <property type="match status" value="1"/>
</dbReference>
<accession>A0A7G8TAU8</accession>
<protein>
    <submittedName>
        <fullName evidence="1">DUF3795 domain-containing protein</fullName>
    </submittedName>
</protein>
<proteinExistence type="predicted"/>
<dbReference type="InterPro" id="IPR024227">
    <property type="entry name" value="DUF3795"/>
</dbReference>
<reference evidence="1 2" key="1">
    <citation type="submission" date="2020-08" db="EMBL/GenBank/DDBJ databases">
        <title>The isolate Caproiciproducens sp. 7D4C2 produces n-caproate at mildly acidic conditions from hexoses: genome and rBOX comparison with related strains and chain-elongating bacteria.</title>
        <authorList>
            <person name="Esquivel-Elizondo S."/>
            <person name="Bagci C."/>
            <person name="Temovska M."/>
            <person name="Jeon B.S."/>
            <person name="Bessarab I."/>
            <person name="Williams R.B.H."/>
            <person name="Huson D.H."/>
            <person name="Angenent L.T."/>
        </authorList>
    </citation>
    <scope>NUCLEOTIDE SEQUENCE [LARGE SCALE GENOMIC DNA]</scope>
    <source>
        <strain evidence="1 2">7D4C2</strain>
    </source>
</reference>
<dbReference type="AlphaFoldDB" id="A0A7G8TAU8"/>
<evidence type="ECO:0000313" key="2">
    <source>
        <dbReference type="Proteomes" id="UP000515909"/>
    </source>
</evidence>
<evidence type="ECO:0000313" key="1">
    <source>
        <dbReference type="EMBL" id="QNK40739.1"/>
    </source>
</evidence>
<dbReference type="KEGG" id="cfem:HCR03_19375"/>
<sequence length="95" mass="10606">MDISSCGMLCEECPQYQQPCPGCEELQGKPSWIAEIGLNCCPFYSCCVLDKKFLHCGQCSEMPCQLFYDAKDPSLSDEAFQNDLADRIAKLKASH</sequence>
<dbReference type="EMBL" id="CP060286">
    <property type="protein sequence ID" value="QNK40739.1"/>
    <property type="molecule type" value="Genomic_DNA"/>
</dbReference>
<gene>
    <name evidence="1" type="ORF">HCR03_19375</name>
</gene>
<dbReference type="Proteomes" id="UP000515909">
    <property type="component" value="Chromosome"/>
</dbReference>